<feature type="chain" id="PRO_5036515476" description="Carboxypeptidase" evidence="8">
    <location>
        <begin position="21"/>
        <end position="466"/>
    </location>
</feature>
<dbReference type="PANTHER" id="PTHR11802">
    <property type="entry name" value="SERINE PROTEASE FAMILY S10 SERINE CARBOXYPEPTIDASE"/>
    <property type="match status" value="1"/>
</dbReference>
<evidence type="ECO:0000313" key="10">
    <source>
        <dbReference type="Proteomes" id="UP000886885"/>
    </source>
</evidence>
<name>A0A8X7Z5Q0_POPTO</name>
<evidence type="ECO:0000256" key="4">
    <source>
        <dbReference type="ARBA" id="ARBA00022670"/>
    </source>
</evidence>
<dbReference type="EC" id="3.4.16.-" evidence="8"/>
<dbReference type="PROSITE" id="PS00131">
    <property type="entry name" value="CARBOXYPEPT_SER_SER"/>
    <property type="match status" value="1"/>
</dbReference>
<proteinExistence type="inferred from homology"/>
<keyword evidence="6 8" id="KW-0378">Hydrolase</keyword>
<evidence type="ECO:0000256" key="5">
    <source>
        <dbReference type="ARBA" id="ARBA00022729"/>
    </source>
</evidence>
<keyword evidence="2" id="KW-0964">Secreted</keyword>
<evidence type="ECO:0000256" key="7">
    <source>
        <dbReference type="ARBA" id="ARBA00023180"/>
    </source>
</evidence>
<keyword evidence="3 8" id="KW-0121">Carboxypeptidase</keyword>
<evidence type="ECO:0000256" key="6">
    <source>
        <dbReference type="ARBA" id="ARBA00022801"/>
    </source>
</evidence>
<dbReference type="FunFam" id="3.40.50.1820:FF:000123">
    <property type="entry name" value="Carboxypeptidase"/>
    <property type="match status" value="1"/>
</dbReference>
<dbReference type="InterPro" id="IPR018202">
    <property type="entry name" value="Ser_caboxypep_ser_AS"/>
</dbReference>
<dbReference type="PANTHER" id="PTHR11802:SF3">
    <property type="entry name" value="RETINOID-INDUCIBLE SERINE CARBOXYPEPTIDASE"/>
    <property type="match status" value="1"/>
</dbReference>
<keyword evidence="10" id="KW-1185">Reference proteome</keyword>
<evidence type="ECO:0000313" key="9">
    <source>
        <dbReference type="EMBL" id="KAG6760653.1"/>
    </source>
</evidence>
<comment type="caution">
    <text evidence="9">The sequence shown here is derived from an EMBL/GenBank/DDBJ whole genome shotgun (WGS) entry which is preliminary data.</text>
</comment>
<organism evidence="9 10">
    <name type="scientific">Populus tomentosa</name>
    <name type="common">Chinese white poplar</name>
    <dbReference type="NCBI Taxonomy" id="118781"/>
    <lineage>
        <taxon>Eukaryota</taxon>
        <taxon>Viridiplantae</taxon>
        <taxon>Streptophyta</taxon>
        <taxon>Embryophyta</taxon>
        <taxon>Tracheophyta</taxon>
        <taxon>Spermatophyta</taxon>
        <taxon>Magnoliopsida</taxon>
        <taxon>eudicotyledons</taxon>
        <taxon>Gunneridae</taxon>
        <taxon>Pentapetalae</taxon>
        <taxon>rosids</taxon>
        <taxon>fabids</taxon>
        <taxon>Malpighiales</taxon>
        <taxon>Salicaceae</taxon>
        <taxon>Saliceae</taxon>
        <taxon>Populus</taxon>
    </lineage>
</organism>
<keyword evidence="4 8" id="KW-0645">Protease</keyword>
<evidence type="ECO:0000256" key="2">
    <source>
        <dbReference type="ARBA" id="ARBA00022525"/>
    </source>
</evidence>
<dbReference type="GO" id="GO:0006508">
    <property type="term" value="P:proteolysis"/>
    <property type="evidence" value="ECO:0007669"/>
    <property type="project" value="UniProtKB-KW"/>
</dbReference>
<evidence type="ECO:0000256" key="1">
    <source>
        <dbReference type="ARBA" id="ARBA00004613"/>
    </source>
</evidence>
<dbReference type="Proteomes" id="UP000886885">
    <property type="component" value="Chromosome 9D"/>
</dbReference>
<gene>
    <name evidence="9" type="ORF">POTOM_033828</name>
</gene>
<dbReference type="EMBL" id="JAAWWB010000018">
    <property type="protein sequence ID" value="KAG6760653.1"/>
    <property type="molecule type" value="Genomic_DNA"/>
</dbReference>
<protein>
    <recommendedName>
        <fullName evidence="8">Carboxypeptidase</fullName>
        <ecNumber evidence="8">3.4.16.-</ecNumber>
    </recommendedName>
</protein>
<keyword evidence="5 8" id="KW-0732">Signal</keyword>
<comment type="similarity">
    <text evidence="8">Belongs to the peptidase S10 family.</text>
</comment>
<sequence>MGKLCFFLLSVVFLVSLLNGETVTAASRKKVATGARTHDGSEEWGYVEVRPRAHMFWWLYRSPYRVEDSSKPWPIILWLQGGPGGSGVGMGNFEEIGPLDTYLKPRNSTWLQVADLLFVDNPVGTGYSFVEEGDADLFVKTDDEAASDLTTLLEKVFNRNESLQKSPLYIVAESYGGKFAVTLGLSALKAIEAGKLKLILGGVALGDTWISPEDFVATFMGSSSERFIEARQQRTSEGKQVQAIAVLAEKIRQQIREGQYADATDSWSELEEVISANSNSVDFYNFLLDSGSDPVSLTTAAAELSQKNAMKSYSRYISSQRSSLPGGGVGDLDSIMNGVIKRKLKIIPANFSWGEQSSNVFNQLAGDFMRPRINEVDELLAKGVNVTIYNGQLDLICSTKGTEAWVDKLKWEGLNGYLSMNRTPLFCGAERQLTKGFTKSYKNLNFFWILGAGHFHYSVESTERLL</sequence>
<keyword evidence="7" id="KW-0325">Glycoprotein</keyword>
<dbReference type="AlphaFoldDB" id="A0A8X7Z5Q0"/>
<accession>A0A8X7Z5Q0</accession>
<feature type="signal peptide" evidence="8">
    <location>
        <begin position="1"/>
        <end position="20"/>
    </location>
</feature>
<dbReference type="GO" id="GO:0004185">
    <property type="term" value="F:serine-type carboxypeptidase activity"/>
    <property type="evidence" value="ECO:0007669"/>
    <property type="project" value="UniProtKB-UniRule"/>
</dbReference>
<dbReference type="Pfam" id="PF00450">
    <property type="entry name" value="Peptidase_S10"/>
    <property type="match status" value="1"/>
</dbReference>
<comment type="subcellular location">
    <subcellularLocation>
        <location evidence="1">Secreted</location>
    </subcellularLocation>
</comment>
<dbReference type="InterPro" id="IPR001563">
    <property type="entry name" value="Peptidase_S10"/>
</dbReference>
<evidence type="ECO:0000256" key="3">
    <source>
        <dbReference type="ARBA" id="ARBA00022645"/>
    </source>
</evidence>
<evidence type="ECO:0000256" key="8">
    <source>
        <dbReference type="RuleBase" id="RU361156"/>
    </source>
</evidence>
<dbReference type="OrthoDB" id="443318at2759"/>
<reference evidence="9" key="1">
    <citation type="journal article" date="2020" name="bioRxiv">
        <title>Hybrid origin of Populus tomentosa Carr. identified through genome sequencing and phylogenomic analysis.</title>
        <authorList>
            <person name="An X."/>
            <person name="Gao K."/>
            <person name="Chen Z."/>
            <person name="Li J."/>
            <person name="Yang X."/>
            <person name="Yang X."/>
            <person name="Zhou J."/>
            <person name="Guo T."/>
            <person name="Zhao T."/>
            <person name="Huang S."/>
            <person name="Miao D."/>
            <person name="Khan W.U."/>
            <person name="Rao P."/>
            <person name="Ye M."/>
            <person name="Lei B."/>
            <person name="Liao W."/>
            <person name="Wang J."/>
            <person name="Ji L."/>
            <person name="Li Y."/>
            <person name="Guo B."/>
            <person name="Mustafa N.S."/>
            <person name="Li S."/>
            <person name="Yun Q."/>
            <person name="Keller S.R."/>
            <person name="Mao J."/>
            <person name="Zhang R."/>
            <person name="Strauss S.H."/>
        </authorList>
    </citation>
    <scope>NUCLEOTIDE SEQUENCE</scope>
    <source>
        <strain evidence="9">GM15</strain>
        <tissue evidence="9">Leaf</tissue>
    </source>
</reference>
<dbReference type="GO" id="GO:0005576">
    <property type="term" value="C:extracellular region"/>
    <property type="evidence" value="ECO:0007669"/>
    <property type="project" value="UniProtKB-SubCell"/>
</dbReference>